<gene>
    <name evidence="1" type="ORF">Patl1_26059</name>
</gene>
<name>A0ACC1B4N0_9ROSI</name>
<organism evidence="1 2">
    <name type="scientific">Pistacia atlantica</name>
    <dbReference type="NCBI Taxonomy" id="434234"/>
    <lineage>
        <taxon>Eukaryota</taxon>
        <taxon>Viridiplantae</taxon>
        <taxon>Streptophyta</taxon>
        <taxon>Embryophyta</taxon>
        <taxon>Tracheophyta</taxon>
        <taxon>Spermatophyta</taxon>
        <taxon>Magnoliopsida</taxon>
        <taxon>eudicotyledons</taxon>
        <taxon>Gunneridae</taxon>
        <taxon>Pentapetalae</taxon>
        <taxon>rosids</taxon>
        <taxon>malvids</taxon>
        <taxon>Sapindales</taxon>
        <taxon>Anacardiaceae</taxon>
        <taxon>Pistacia</taxon>
    </lineage>
</organism>
<proteinExistence type="predicted"/>
<dbReference type="EMBL" id="CM047903">
    <property type="protein sequence ID" value="KAJ0093773.1"/>
    <property type="molecule type" value="Genomic_DNA"/>
</dbReference>
<evidence type="ECO:0000313" key="1">
    <source>
        <dbReference type="EMBL" id="KAJ0093773.1"/>
    </source>
</evidence>
<dbReference type="Proteomes" id="UP001164250">
    <property type="component" value="Chromosome 7"/>
</dbReference>
<keyword evidence="2" id="KW-1185">Reference proteome</keyword>
<accession>A0ACC1B4N0</accession>
<evidence type="ECO:0000313" key="2">
    <source>
        <dbReference type="Proteomes" id="UP001164250"/>
    </source>
</evidence>
<comment type="caution">
    <text evidence="1">The sequence shown here is derived from an EMBL/GenBank/DDBJ whole genome shotgun (WGS) entry which is preliminary data.</text>
</comment>
<sequence length="758" mass="86235">MLNHIAAGIDCNQSVDQTDLFVFIYGLIEDRMKEENDLHSSLASTGTNNHKSDAKDKTISSGRVIVAKSACSHLITVFALGLLQKRLKNLRSNKHDEKHLSMLDSFVTLLGNCLSSKYEDVLSASLRCLTSLVSLPLPSLESQADKIKATLLDIAQSSVNSGSPLMQSCLSLLTKLLRSTKITLSSDQLHLLIQFPVFIDLERNPSDVALSLLKAIVSRKLVVHEIYDIVVQVAELMVTSQVESIRKKSSQISLHYEHSSGREAVLEMLHAIIKKFPQTKLDEQSHTLFVHLVARLANDHDNKVRSMTGVAIKLLIERINPHMLHSILEYSLSWYLGMKQQLWSAGAQTCFTAWVKQTMDNIFYLAMFFACAVDDVCSHAFSGKTKLLWLMILVRDGQLDLSDEVTIPFWKGGILFTSVAGEDPIVLSAFFPWNIDPIITWGRVGMAELWIGMNIWEAICELMLHPHTWLRNRSNRLIALYFSALTEASKQHQEKARENLFLMKPSRIFMIAVSLCYQLETQLTFDEAFSKRITQNLVSAICTMHSLREQRECIDPHNFWSTLGPHEQGLFLKAFKLLESRKGKGIFLSIISSTSDQNDQDQPKDFQFLLVSNLLRKMGKIALQKEAIQMKIVFNSFRLISSEIGPSHCQLYAYQMLPSLYKVCEGFAGKLITDDMKQLAQEVSDSIRNTVGSQNFVQIYNEIRKNLKQKRDKRKQEEKVMAVVNPVRNAKRKLRIAAKHRVNKKRKMMTMKMGRWLR</sequence>
<protein>
    <submittedName>
        <fullName evidence="1">Uncharacterized protein</fullName>
    </submittedName>
</protein>
<reference evidence="2" key="1">
    <citation type="journal article" date="2023" name="G3 (Bethesda)">
        <title>Genome assembly and association tests identify interacting loci associated with vigor, precocity, and sex in interspecific pistachio rootstocks.</title>
        <authorList>
            <person name="Palmer W."/>
            <person name="Jacygrad E."/>
            <person name="Sagayaradj S."/>
            <person name="Cavanaugh K."/>
            <person name="Han R."/>
            <person name="Bertier L."/>
            <person name="Beede B."/>
            <person name="Kafkas S."/>
            <person name="Golino D."/>
            <person name="Preece J."/>
            <person name="Michelmore R."/>
        </authorList>
    </citation>
    <scope>NUCLEOTIDE SEQUENCE [LARGE SCALE GENOMIC DNA]</scope>
</reference>